<comment type="similarity">
    <text evidence="1">Belongs to the peptidase S51 family.</text>
</comment>
<reference evidence="5" key="1">
    <citation type="journal article" date="2013" name="Sci. Rep.">
        <title>Metagenomics uncovers a new group of low GC and ultra-small marine Actinobacteria.</title>
        <authorList>
            <person name="Ghai R."/>
            <person name="Mizuno C.M."/>
            <person name="Picazo A."/>
            <person name="Camacho A."/>
            <person name="Rodriguez-Valera F."/>
        </authorList>
    </citation>
    <scope>NUCLEOTIDE SEQUENCE</scope>
</reference>
<keyword evidence="2" id="KW-0645">Protease</keyword>
<evidence type="ECO:0000313" key="5">
    <source>
        <dbReference type="EMBL" id="AGQ19000.1"/>
    </source>
</evidence>
<dbReference type="SUPFAM" id="SSF52317">
    <property type="entry name" value="Class I glutamine amidotransferase-like"/>
    <property type="match status" value="1"/>
</dbReference>
<proteinExistence type="inferred from homology"/>
<keyword evidence="3" id="KW-0378">Hydrolase</keyword>
<dbReference type="InterPro" id="IPR005320">
    <property type="entry name" value="Peptidase_S51"/>
</dbReference>
<dbReference type="AlphaFoldDB" id="S5DQ82"/>
<protein>
    <submittedName>
        <fullName evidence="5">Cyanophycinase</fullName>
    </submittedName>
</protein>
<dbReference type="EMBL" id="KC811119">
    <property type="protein sequence ID" value="AGQ19000.1"/>
    <property type="molecule type" value="Genomic_DNA"/>
</dbReference>
<keyword evidence="4" id="KW-0720">Serine protease</keyword>
<dbReference type="GO" id="GO:0008236">
    <property type="term" value="F:serine-type peptidase activity"/>
    <property type="evidence" value="ECO:0007669"/>
    <property type="project" value="UniProtKB-KW"/>
</dbReference>
<organism evidence="5">
    <name type="scientific">Candidatus Actinomarina minuta</name>
    <dbReference type="NCBI Taxonomy" id="1389454"/>
    <lineage>
        <taxon>Bacteria</taxon>
        <taxon>Bacillati</taxon>
        <taxon>Actinomycetota</taxon>
        <taxon>Actinomycetes</taxon>
        <taxon>Candidatus Actinomarinidae</taxon>
        <taxon>Candidatus Actinomarinales</taxon>
        <taxon>Candidatus Actinomarineae</taxon>
        <taxon>Candidatus Actinomarinaceae</taxon>
        <taxon>Candidatus Actinomarina</taxon>
    </lineage>
</organism>
<name>S5DQ82_9ACTN</name>
<accession>S5DQ82</accession>
<evidence type="ECO:0000256" key="4">
    <source>
        <dbReference type="ARBA" id="ARBA00022825"/>
    </source>
</evidence>
<sequence length="225" mass="25315">MIAITGAGEYLDIIRPYDEILLNKLKDDPYVVCFPTAAGLESNERIQYWLDLGDDHFSKLNVNHKSIRALNVDDYNKPETLAEIEKANFVYFSGGNPNHLYETLSSSLAWEKLLAIHNSGGILAGCSAGAMIMGEKMNKGKGFGFFKNSMVLPHWNEVLYKAILSSSKQIHKSKYKILGLEMNTYLVLNNDKLEVIGDQNVHIMHKKDENTYENGDVLELSVLDI</sequence>
<dbReference type="InterPro" id="IPR029062">
    <property type="entry name" value="Class_I_gatase-like"/>
</dbReference>
<dbReference type="Gene3D" id="3.40.50.880">
    <property type="match status" value="1"/>
</dbReference>
<dbReference type="Pfam" id="PF03575">
    <property type="entry name" value="Peptidase_S51"/>
    <property type="match status" value="1"/>
</dbReference>
<dbReference type="GO" id="GO:0006508">
    <property type="term" value="P:proteolysis"/>
    <property type="evidence" value="ECO:0007669"/>
    <property type="project" value="UniProtKB-KW"/>
</dbReference>
<dbReference type="CDD" id="cd03129">
    <property type="entry name" value="GAT1_Peptidase_E_like"/>
    <property type="match status" value="1"/>
</dbReference>
<evidence type="ECO:0000256" key="1">
    <source>
        <dbReference type="ARBA" id="ARBA00006534"/>
    </source>
</evidence>
<evidence type="ECO:0000256" key="2">
    <source>
        <dbReference type="ARBA" id="ARBA00022670"/>
    </source>
</evidence>
<evidence type="ECO:0000256" key="3">
    <source>
        <dbReference type="ARBA" id="ARBA00022801"/>
    </source>
</evidence>